<name>A0A1I2DXN6_9BACT</name>
<dbReference type="STRING" id="54.SAMN02745121_05790"/>
<dbReference type="PANTHER" id="PTHR38595">
    <property type="entry name" value="CYTOPLASMIC PROTEIN-RELATED"/>
    <property type="match status" value="1"/>
</dbReference>
<dbReference type="Gene3D" id="3.10.450.40">
    <property type="match status" value="1"/>
</dbReference>
<dbReference type="SUPFAM" id="SSF160719">
    <property type="entry name" value="gpW/gp25-like"/>
    <property type="match status" value="1"/>
</dbReference>
<evidence type="ECO:0000259" key="1">
    <source>
        <dbReference type="Pfam" id="PF04965"/>
    </source>
</evidence>
<dbReference type="RefSeq" id="WP_096327399.1">
    <property type="nucleotide sequence ID" value="NZ_FOMX01000021.1"/>
</dbReference>
<dbReference type="PANTHER" id="PTHR38595:SF2">
    <property type="entry name" value="TYPE VI SECRETION SYSTEM BASEPLATE SUBUNIT TSSE"/>
    <property type="match status" value="1"/>
</dbReference>
<gene>
    <name evidence="2" type="ORF">SAMN02745121_05790</name>
</gene>
<protein>
    <submittedName>
        <fullName evidence="2">Type VI secretion system protein</fullName>
    </submittedName>
</protein>
<keyword evidence="3" id="KW-1185">Reference proteome</keyword>
<dbReference type="InterPro" id="IPR053176">
    <property type="entry name" value="T6SS_TssE1-like"/>
</dbReference>
<dbReference type="InterPro" id="IPR007048">
    <property type="entry name" value="IraD/Gp25-like"/>
</dbReference>
<reference evidence="3" key="1">
    <citation type="submission" date="2016-10" db="EMBL/GenBank/DDBJ databases">
        <authorList>
            <person name="Varghese N."/>
            <person name="Submissions S."/>
        </authorList>
    </citation>
    <scope>NUCLEOTIDE SEQUENCE [LARGE SCALE GENOMIC DNA]</scope>
    <source>
        <strain evidence="3">ATCC 25963</strain>
    </source>
</reference>
<dbReference type="NCBIfam" id="TIGR03357">
    <property type="entry name" value="VI_zyme"/>
    <property type="match status" value="1"/>
</dbReference>
<dbReference type="InterPro" id="IPR017737">
    <property type="entry name" value="TssE1-like"/>
</dbReference>
<evidence type="ECO:0000313" key="3">
    <source>
        <dbReference type="Proteomes" id="UP000199400"/>
    </source>
</evidence>
<sequence>MNSTSQGSGPRAPRRGLLARLSTGGQRIGELESIVTHLQELLNTRCGESLSAPDFGIVDFADVVHNFPEATQVLQQSIRATILKYEPRLRNVSVHPVPSGDTLMIAFEVSARLASGAQRGVFRVRTEMTSTGKIQVSGR</sequence>
<proteinExistence type="predicted"/>
<organism evidence="2 3">
    <name type="scientific">Nannocystis exedens</name>
    <dbReference type="NCBI Taxonomy" id="54"/>
    <lineage>
        <taxon>Bacteria</taxon>
        <taxon>Pseudomonadati</taxon>
        <taxon>Myxococcota</taxon>
        <taxon>Polyangia</taxon>
        <taxon>Nannocystales</taxon>
        <taxon>Nannocystaceae</taxon>
        <taxon>Nannocystis</taxon>
    </lineage>
</organism>
<dbReference type="AlphaFoldDB" id="A0A1I2DXN6"/>
<dbReference type="Pfam" id="PF04965">
    <property type="entry name" value="GPW_gp25"/>
    <property type="match status" value="1"/>
</dbReference>
<feature type="domain" description="IraD/Gp25-like" evidence="1">
    <location>
        <begin position="32"/>
        <end position="115"/>
    </location>
</feature>
<evidence type="ECO:0000313" key="2">
    <source>
        <dbReference type="EMBL" id="SFE85424.1"/>
    </source>
</evidence>
<dbReference type="Proteomes" id="UP000199400">
    <property type="component" value="Unassembled WGS sequence"/>
</dbReference>
<dbReference type="OrthoDB" id="119583at2"/>
<dbReference type="EMBL" id="FOMX01000021">
    <property type="protein sequence ID" value="SFE85424.1"/>
    <property type="molecule type" value="Genomic_DNA"/>
</dbReference>
<accession>A0A1I2DXN6</accession>